<sequence length="260" mass="29477">RIIEQKIPQYPEGTIKVIGKEEDNDLGSSPWVSVDDGEKGEAHALIFETTDVIKAGEVEREGITLELFETDHYQLPGLNSRLATLLLLKNSYEKGEKPDDKLPKDFVVEYNAEFFSTENGGYPAVAKEAEIYQSLIKYQPTNDDNITDDEKETEKFNLTAYVHLAPSFPFGSFLSALGKNVSYLSAEVYKENSTTSSRSGIVSRLSLVKEIPTNFNDLNLFEKLSFIDWKNFSFFKKIDIPSLEKGRYLIKIFYSILVLI</sequence>
<reference evidence="1" key="1">
    <citation type="journal article" date="2014" name="Front. Microbiol.">
        <title>High frequency of phylogenetically diverse reductive dehalogenase-homologous genes in deep subseafloor sedimentary metagenomes.</title>
        <authorList>
            <person name="Kawai M."/>
            <person name="Futagami T."/>
            <person name="Toyoda A."/>
            <person name="Takaki Y."/>
            <person name="Nishi S."/>
            <person name="Hori S."/>
            <person name="Arai W."/>
            <person name="Tsubouchi T."/>
            <person name="Morono Y."/>
            <person name="Uchiyama I."/>
            <person name="Ito T."/>
            <person name="Fujiyama A."/>
            <person name="Inagaki F."/>
            <person name="Takami H."/>
        </authorList>
    </citation>
    <scope>NUCLEOTIDE SEQUENCE</scope>
    <source>
        <strain evidence="1">Expedition CK06-06</strain>
    </source>
</reference>
<feature type="non-terminal residue" evidence="1">
    <location>
        <position position="1"/>
    </location>
</feature>
<dbReference type="EMBL" id="BARW01010655">
    <property type="protein sequence ID" value="GAI78941.1"/>
    <property type="molecule type" value="Genomic_DNA"/>
</dbReference>
<proteinExistence type="predicted"/>
<organism evidence="1">
    <name type="scientific">marine sediment metagenome</name>
    <dbReference type="NCBI Taxonomy" id="412755"/>
    <lineage>
        <taxon>unclassified sequences</taxon>
        <taxon>metagenomes</taxon>
        <taxon>ecological metagenomes</taxon>
    </lineage>
</organism>
<evidence type="ECO:0000313" key="1">
    <source>
        <dbReference type="EMBL" id="GAI78941.1"/>
    </source>
</evidence>
<comment type="caution">
    <text evidence="1">The sequence shown here is derived from an EMBL/GenBank/DDBJ whole genome shotgun (WGS) entry which is preliminary data.</text>
</comment>
<accession>X1SIG4</accession>
<gene>
    <name evidence="1" type="ORF">S12H4_20888</name>
</gene>
<dbReference type="AlphaFoldDB" id="X1SIG4"/>
<name>X1SIG4_9ZZZZ</name>
<protein>
    <submittedName>
        <fullName evidence="1">Uncharacterized protein</fullName>
    </submittedName>
</protein>